<sequence length="80" mass="9291">MYAREMPAELERINLLSKRLVLSDEQRQRLEYQRKGYVGERVLDDLLTGNDDRVLLPVPDLKAVSVQSVRFGYGLEQSPR</sequence>
<dbReference type="KEGG" id="bbev:BBEV_0215"/>
<evidence type="ECO:0000313" key="1">
    <source>
        <dbReference type="EMBL" id="AOM81610.1"/>
    </source>
</evidence>
<protein>
    <submittedName>
        <fullName evidence="1">Uncharacterized protein</fullName>
    </submittedName>
</protein>
<accession>A0A1D7QRJ3</accession>
<proteinExistence type="predicted"/>
<dbReference type="Proteomes" id="UP000094463">
    <property type="component" value="Chromosome"/>
</dbReference>
<dbReference type="EMBL" id="CP012502">
    <property type="protein sequence ID" value="AOM81610.1"/>
    <property type="molecule type" value="Genomic_DNA"/>
</dbReference>
<reference evidence="1 2" key="1">
    <citation type="submission" date="2015-08" db="EMBL/GenBank/DDBJ databases">
        <title>The complete genome sequence of Bacillus beveridgei MLTeJB.</title>
        <authorList>
            <person name="Hanson T.E."/>
            <person name="Mesa C."/>
            <person name="Basesman S.M."/>
            <person name="Oremland R.S."/>
        </authorList>
    </citation>
    <scope>NUCLEOTIDE SEQUENCE [LARGE SCALE GENOMIC DNA]</scope>
    <source>
        <strain evidence="1 2">MLTeJB</strain>
    </source>
</reference>
<organism evidence="1 2">
    <name type="scientific">Salisediminibacterium beveridgei</name>
    <dbReference type="NCBI Taxonomy" id="632773"/>
    <lineage>
        <taxon>Bacteria</taxon>
        <taxon>Bacillati</taxon>
        <taxon>Bacillota</taxon>
        <taxon>Bacilli</taxon>
        <taxon>Bacillales</taxon>
        <taxon>Bacillaceae</taxon>
        <taxon>Salisediminibacterium</taxon>
    </lineage>
</organism>
<evidence type="ECO:0000313" key="2">
    <source>
        <dbReference type="Proteomes" id="UP000094463"/>
    </source>
</evidence>
<name>A0A1D7QRJ3_9BACI</name>
<keyword evidence="2" id="KW-1185">Reference proteome</keyword>
<dbReference type="AlphaFoldDB" id="A0A1D7QRJ3"/>
<gene>
    <name evidence="1" type="ORF">BBEV_0215</name>
</gene>